<dbReference type="SUPFAM" id="SSF53167">
    <property type="entry name" value="Purine and uridine phosphorylases"/>
    <property type="match status" value="1"/>
</dbReference>
<organism evidence="4 5">
    <name type="scientific">Selenihalanaerobacter shriftii</name>
    <dbReference type="NCBI Taxonomy" id="142842"/>
    <lineage>
        <taxon>Bacteria</taxon>
        <taxon>Bacillati</taxon>
        <taxon>Bacillota</taxon>
        <taxon>Clostridia</taxon>
        <taxon>Halanaerobiales</taxon>
        <taxon>Halobacteroidaceae</taxon>
        <taxon>Selenihalanaerobacter</taxon>
    </lineage>
</organism>
<dbReference type="Pfam" id="PF01048">
    <property type="entry name" value="PNP_UDP_1"/>
    <property type="match status" value="1"/>
</dbReference>
<dbReference type="GO" id="GO:0017061">
    <property type="term" value="F:S-methyl-5-thioadenosine phosphorylase activity"/>
    <property type="evidence" value="ECO:0007669"/>
    <property type="project" value="InterPro"/>
</dbReference>
<evidence type="ECO:0000259" key="3">
    <source>
        <dbReference type="Pfam" id="PF01048"/>
    </source>
</evidence>
<evidence type="ECO:0000256" key="1">
    <source>
        <dbReference type="ARBA" id="ARBA00022676"/>
    </source>
</evidence>
<dbReference type="Gene3D" id="3.40.50.1580">
    <property type="entry name" value="Nucleoside phosphorylase domain"/>
    <property type="match status" value="1"/>
</dbReference>
<reference evidence="5" key="1">
    <citation type="submission" date="2017-02" db="EMBL/GenBank/DDBJ databases">
        <authorList>
            <person name="Varghese N."/>
            <person name="Submissions S."/>
        </authorList>
    </citation>
    <scope>NUCLEOTIDE SEQUENCE [LARGE SCALE GENOMIC DNA]</scope>
    <source>
        <strain evidence="5">ATCC BAA-73</strain>
    </source>
</reference>
<feature type="domain" description="Nucleoside phosphorylase" evidence="3">
    <location>
        <begin position="30"/>
        <end position="253"/>
    </location>
</feature>
<keyword evidence="5" id="KW-1185">Reference proteome</keyword>
<name>A0A1T4JQD4_9FIRM</name>
<dbReference type="STRING" id="142842.SAMN02745118_00326"/>
<evidence type="ECO:0000256" key="2">
    <source>
        <dbReference type="ARBA" id="ARBA00022679"/>
    </source>
</evidence>
<dbReference type="RefSeq" id="WP_078808853.1">
    <property type="nucleotide sequence ID" value="NZ_FUWM01000004.1"/>
</dbReference>
<protein>
    <submittedName>
        <fullName evidence="4">5'-methylthioadenosine phosphorylase</fullName>
    </submittedName>
</protein>
<evidence type="ECO:0000313" key="4">
    <source>
        <dbReference type="EMBL" id="SJZ32452.1"/>
    </source>
</evidence>
<dbReference type="InterPro" id="IPR000845">
    <property type="entry name" value="Nucleoside_phosphorylase_d"/>
</dbReference>
<proteinExistence type="predicted"/>
<dbReference type="PANTHER" id="PTHR42679">
    <property type="entry name" value="S-METHYL-5'-THIOADENOSINE PHOSPHORYLASE"/>
    <property type="match status" value="1"/>
</dbReference>
<dbReference type="InterPro" id="IPR010044">
    <property type="entry name" value="MTAP"/>
</dbReference>
<dbReference type="GO" id="GO:0009116">
    <property type="term" value="P:nucleoside metabolic process"/>
    <property type="evidence" value="ECO:0007669"/>
    <property type="project" value="InterPro"/>
</dbReference>
<accession>A0A1T4JQD4</accession>
<dbReference type="EMBL" id="FUWM01000004">
    <property type="protein sequence ID" value="SJZ32452.1"/>
    <property type="molecule type" value="Genomic_DNA"/>
</dbReference>
<keyword evidence="2" id="KW-0808">Transferase</keyword>
<evidence type="ECO:0000313" key="5">
    <source>
        <dbReference type="Proteomes" id="UP000190625"/>
    </source>
</evidence>
<gene>
    <name evidence="4" type="ORF">SAMN02745118_00326</name>
</gene>
<keyword evidence="1" id="KW-0328">Glycosyltransferase</keyword>
<dbReference type="GO" id="GO:0005829">
    <property type="term" value="C:cytosol"/>
    <property type="evidence" value="ECO:0007669"/>
    <property type="project" value="TreeGrafter"/>
</dbReference>
<dbReference type="InterPro" id="IPR035994">
    <property type="entry name" value="Nucleoside_phosphorylase_sf"/>
</dbReference>
<dbReference type="CDD" id="cd09010">
    <property type="entry name" value="MTAP_SsMTAPII_like_MTIP"/>
    <property type="match status" value="1"/>
</dbReference>
<dbReference type="GO" id="GO:0019509">
    <property type="term" value="P:L-methionine salvage from methylthioadenosine"/>
    <property type="evidence" value="ECO:0007669"/>
    <property type="project" value="TreeGrafter"/>
</dbReference>
<dbReference type="PANTHER" id="PTHR42679:SF2">
    <property type="entry name" value="S-METHYL-5'-THIOADENOSINE PHOSPHORYLASE"/>
    <property type="match status" value="1"/>
</dbReference>
<sequence length="281" mass="31713">MAKNIPKANYAIIGGSSTYSLRFPEDLSADDVEILEKGLIFDTPYGKSPEFKLFQLGEKRVLTCKMHGWRKWQEDLSRSESSQQIFWVFMQAGVKKIFAEGGVGAINHLLEPRDVIVPTDYIDQSLRKDVDLNQGYLLMMRQAVCPDLHQALYGASKDNTIGRAFNRGNYVVTEGRHFESPAEIQMYKQAGADVVGQTMCPEVYLAREIGACYAAVYLVVNYAEGIVEDWTHDELSDLFHNEGEVIGNILLNSLRDIDSKQECGCNDLRKPTMIKEENRGE</sequence>
<dbReference type="Proteomes" id="UP000190625">
    <property type="component" value="Unassembled WGS sequence"/>
</dbReference>
<dbReference type="AlphaFoldDB" id="A0A1T4JQD4"/>
<dbReference type="OrthoDB" id="1523230at2"/>